<dbReference type="RefSeq" id="WP_114382054.1">
    <property type="nucleotide sequence ID" value="NZ_QPJD01000013.1"/>
</dbReference>
<dbReference type="PANTHER" id="PTHR43649:SF12">
    <property type="entry name" value="DIACETYLCHITOBIOSE BINDING PROTEIN DASA"/>
    <property type="match status" value="1"/>
</dbReference>
<dbReference type="OrthoDB" id="9787283at2"/>
<feature type="region of interest" description="Disordered" evidence="1">
    <location>
        <begin position="27"/>
        <end position="58"/>
    </location>
</feature>
<dbReference type="SUPFAM" id="SSF53850">
    <property type="entry name" value="Periplasmic binding protein-like II"/>
    <property type="match status" value="2"/>
</dbReference>
<dbReference type="AlphaFoldDB" id="A0A368VVL4"/>
<feature type="chain" id="PRO_5039266034" evidence="2">
    <location>
        <begin position="23"/>
        <end position="564"/>
    </location>
</feature>
<feature type="signal peptide" evidence="2">
    <location>
        <begin position="1"/>
        <end position="22"/>
    </location>
</feature>
<sequence>MKHRKTAGILSFVLCLAMILTACSGKNDNGSNSSNAPSTEPNETNAATTEKAAPAVDPFGKYDPPITITAAKIVGANVKFKEGEDLQNNVWSKLYADTLGVTVDYAWTTPDLPSYEQKMNLTIASGELPDVFTVTANMLNQLVEAGLVEDLTAAIDQYAAPITKEILKAAGKQPLQSATFDGKVYGFPATGSAADIAPVLYVRTDWLKKLNLPEPKTMADLLAISDAFTNQDPDGNGKKDTYGLALTKDSVHDTNVAGLQGFMNGYHAYLDIWINDASGKLVFGGIQPEVKQALAQLQQMYKTGQIDKEFGTKDAGKVGEDLNRIGMQFGRMWNPGWPLQGQVTSNPGMEWTPYPIPSIDDKPALAATFFPVNSYLVVRKGFEHPELAVKMMNLYYEKNFGPTADPATYNKTPEGVETLQYAIMMAEPPTKNYDAHIKVVDALKSGDTSKLNAEELGYVNEIKQFNEGDINKWAANKIFGPGGSQSVLGQYITGKLTQPDEFYGAPTPTMAQRKSSLDTLMEETFAKIIMGGASIDEFDKYVENWKKLGGDAITQEVNDWYSSK</sequence>
<name>A0A368VVL4_9BACL</name>
<evidence type="ECO:0000313" key="3">
    <source>
        <dbReference type="EMBL" id="RCW43473.1"/>
    </source>
</evidence>
<protein>
    <submittedName>
        <fullName evidence="3">Putative aldouronate transport system substrate-binding protein</fullName>
    </submittedName>
</protein>
<dbReference type="PROSITE" id="PS51257">
    <property type="entry name" value="PROKAR_LIPOPROTEIN"/>
    <property type="match status" value="1"/>
</dbReference>
<dbReference type="EMBL" id="QPJD01000013">
    <property type="protein sequence ID" value="RCW43473.1"/>
    <property type="molecule type" value="Genomic_DNA"/>
</dbReference>
<reference evidence="3 4" key="1">
    <citation type="submission" date="2018-07" db="EMBL/GenBank/DDBJ databases">
        <title>Genomic Encyclopedia of Type Strains, Phase III (KMG-III): the genomes of soil and plant-associated and newly described type strains.</title>
        <authorList>
            <person name="Whitman W."/>
        </authorList>
    </citation>
    <scope>NUCLEOTIDE SEQUENCE [LARGE SCALE GENOMIC DNA]</scope>
    <source>
        <strain evidence="3 4">CECT 7506</strain>
    </source>
</reference>
<dbReference type="Gene3D" id="3.40.190.10">
    <property type="entry name" value="Periplasmic binding protein-like II"/>
    <property type="match status" value="3"/>
</dbReference>
<comment type="caution">
    <text evidence="3">The sequence shown here is derived from an EMBL/GenBank/DDBJ whole genome shotgun (WGS) entry which is preliminary data.</text>
</comment>
<feature type="compositionally biased region" description="Low complexity" evidence="1">
    <location>
        <begin position="27"/>
        <end position="55"/>
    </location>
</feature>
<evidence type="ECO:0000256" key="1">
    <source>
        <dbReference type="SAM" id="MobiDB-lite"/>
    </source>
</evidence>
<keyword evidence="2" id="KW-0732">Signal</keyword>
<evidence type="ECO:0000256" key="2">
    <source>
        <dbReference type="SAM" id="SignalP"/>
    </source>
</evidence>
<dbReference type="PANTHER" id="PTHR43649">
    <property type="entry name" value="ARABINOSE-BINDING PROTEIN-RELATED"/>
    <property type="match status" value="1"/>
</dbReference>
<accession>A0A368VVL4</accession>
<dbReference type="Proteomes" id="UP000252415">
    <property type="component" value="Unassembled WGS sequence"/>
</dbReference>
<dbReference type="InterPro" id="IPR050490">
    <property type="entry name" value="Bact_solute-bd_prot1"/>
</dbReference>
<gene>
    <name evidence="3" type="ORF">DFP97_113146</name>
</gene>
<proteinExistence type="predicted"/>
<dbReference type="CDD" id="cd13580">
    <property type="entry name" value="PBP2_AlgQ_like_1"/>
    <property type="match status" value="1"/>
</dbReference>
<organism evidence="3 4">
    <name type="scientific">Paenibacillus prosopidis</name>
    <dbReference type="NCBI Taxonomy" id="630520"/>
    <lineage>
        <taxon>Bacteria</taxon>
        <taxon>Bacillati</taxon>
        <taxon>Bacillota</taxon>
        <taxon>Bacilli</taxon>
        <taxon>Bacillales</taxon>
        <taxon>Paenibacillaceae</taxon>
        <taxon>Paenibacillus</taxon>
    </lineage>
</organism>
<evidence type="ECO:0000313" key="4">
    <source>
        <dbReference type="Proteomes" id="UP000252415"/>
    </source>
</evidence>
<keyword evidence="4" id="KW-1185">Reference proteome</keyword>